<comment type="caution">
    <text evidence="1">The sequence shown here is derived from an EMBL/GenBank/DDBJ whole genome shotgun (WGS) entry which is preliminary data.</text>
</comment>
<dbReference type="AlphaFoldDB" id="A0AAN8U4U9"/>
<evidence type="ECO:0000313" key="2">
    <source>
        <dbReference type="Proteomes" id="UP001371456"/>
    </source>
</evidence>
<protein>
    <submittedName>
        <fullName evidence="1">Uncharacterized protein</fullName>
    </submittedName>
</protein>
<dbReference type="Proteomes" id="UP001371456">
    <property type="component" value="Unassembled WGS sequence"/>
</dbReference>
<gene>
    <name evidence="1" type="ORF">RDI58_003937</name>
</gene>
<accession>A0AAN8U4U9</accession>
<evidence type="ECO:0000313" key="1">
    <source>
        <dbReference type="EMBL" id="KAK6796236.1"/>
    </source>
</evidence>
<proteinExistence type="predicted"/>
<dbReference type="SUPFAM" id="SSF56219">
    <property type="entry name" value="DNase I-like"/>
    <property type="match status" value="1"/>
</dbReference>
<dbReference type="InterPro" id="IPR036691">
    <property type="entry name" value="Endo/exonu/phosph_ase_sf"/>
</dbReference>
<reference evidence="1 2" key="1">
    <citation type="submission" date="2024-02" db="EMBL/GenBank/DDBJ databases">
        <title>de novo genome assembly of Solanum bulbocastanum strain 11H21.</title>
        <authorList>
            <person name="Hosaka A.J."/>
        </authorList>
    </citation>
    <scope>NUCLEOTIDE SEQUENCE [LARGE SCALE GENOMIC DNA]</scope>
    <source>
        <tissue evidence="1">Young leaves</tissue>
    </source>
</reference>
<dbReference type="EMBL" id="JBANQN010000002">
    <property type="protein sequence ID" value="KAK6796236.1"/>
    <property type="molecule type" value="Genomic_DNA"/>
</dbReference>
<dbReference type="Gene3D" id="3.60.10.10">
    <property type="entry name" value="Endonuclease/exonuclease/phosphatase"/>
    <property type="match status" value="1"/>
</dbReference>
<sequence length="62" mass="7108">MIFCLVAVYDLHTIHTKKQLWEDLKQMVSTVQVPMICMGDFNAVLSGDDIKNESSRKGFYLV</sequence>
<keyword evidence="2" id="KW-1185">Reference proteome</keyword>
<name>A0AAN8U4U9_SOLBU</name>
<organism evidence="1 2">
    <name type="scientific">Solanum bulbocastanum</name>
    <name type="common">Wild potato</name>
    <dbReference type="NCBI Taxonomy" id="147425"/>
    <lineage>
        <taxon>Eukaryota</taxon>
        <taxon>Viridiplantae</taxon>
        <taxon>Streptophyta</taxon>
        <taxon>Embryophyta</taxon>
        <taxon>Tracheophyta</taxon>
        <taxon>Spermatophyta</taxon>
        <taxon>Magnoliopsida</taxon>
        <taxon>eudicotyledons</taxon>
        <taxon>Gunneridae</taxon>
        <taxon>Pentapetalae</taxon>
        <taxon>asterids</taxon>
        <taxon>lamiids</taxon>
        <taxon>Solanales</taxon>
        <taxon>Solanaceae</taxon>
        <taxon>Solanoideae</taxon>
        <taxon>Solaneae</taxon>
        <taxon>Solanum</taxon>
    </lineage>
</organism>